<comment type="caution">
    <text evidence="2">The sequence shown here is derived from an EMBL/GenBank/DDBJ whole genome shotgun (WGS) entry which is preliminary data.</text>
</comment>
<keyword evidence="3" id="KW-1185">Reference proteome</keyword>
<proteinExistence type="predicted"/>
<feature type="transmembrane region" description="Helical" evidence="1">
    <location>
        <begin position="132"/>
        <end position="153"/>
    </location>
</feature>
<evidence type="ECO:0000256" key="1">
    <source>
        <dbReference type="SAM" id="Phobius"/>
    </source>
</evidence>
<name>A0ABU1DHY3_9HYPH</name>
<dbReference type="Proteomes" id="UP001181622">
    <property type="component" value="Unassembled WGS sequence"/>
</dbReference>
<dbReference type="EMBL" id="JADBEO010000030">
    <property type="protein sequence ID" value="MDR4307702.1"/>
    <property type="molecule type" value="Genomic_DNA"/>
</dbReference>
<keyword evidence="1" id="KW-1133">Transmembrane helix</keyword>
<evidence type="ECO:0000313" key="2">
    <source>
        <dbReference type="EMBL" id="MDR4307702.1"/>
    </source>
</evidence>
<gene>
    <name evidence="2" type="ORF">IHQ68_13850</name>
</gene>
<keyword evidence="1" id="KW-0812">Transmembrane</keyword>
<dbReference type="Pfam" id="PF10002">
    <property type="entry name" value="DUF2243"/>
    <property type="match status" value="1"/>
</dbReference>
<feature type="transmembrane region" description="Helical" evidence="1">
    <location>
        <begin position="93"/>
        <end position="112"/>
    </location>
</feature>
<accession>A0ABU1DHY3</accession>
<feature type="transmembrane region" description="Helical" evidence="1">
    <location>
        <begin position="12"/>
        <end position="35"/>
    </location>
</feature>
<reference evidence="2" key="1">
    <citation type="submission" date="2020-10" db="EMBL/GenBank/DDBJ databases">
        <authorList>
            <person name="Abbas A."/>
            <person name="Razzaq R."/>
            <person name="Waqas M."/>
            <person name="Abbas N."/>
            <person name="Nielsen T.K."/>
            <person name="Hansen L.H."/>
            <person name="Hussain S."/>
            <person name="Shahid M."/>
        </authorList>
    </citation>
    <scope>NUCLEOTIDE SEQUENCE</scope>
    <source>
        <strain evidence="2">S14</strain>
    </source>
</reference>
<feature type="transmembrane region" description="Helical" evidence="1">
    <location>
        <begin position="62"/>
        <end position="81"/>
    </location>
</feature>
<sequence>MAVDHAPGGFPNSAGILFGLGLGGFFDGIVLHQVLQWHHMLSSWYPVNSIENLELNTLWDGIFHSTTYVFVVFGLFILWRFAHRRHLVWSTKLLAGTLLLGFGIFNVVEGVVDHQILGVHHVNERVDASYRWIWDAGFIAWGAAMVAAGWVLVRHGKRETPSSR</sequence>
<organism evidence="2 3">
    <name type="scientific">Chelatococcus sambhunathii</name>
    <dbReference type="NCBI Taxonomy" id="363953"/>
    <lineage>
        <taxon>Bacteria</taxon>
        <taxon>Pseudomonadati</taxon>
        <taxon>Pseudomonadota</taxon>
        <taxon>Alphaproteobacteria</taxon>
        <taxon>Hyphomicrobiales</taxon>
        <taxon>Chelatococcaceae</taxon>
        <taxon>Chelatococcus</taxon>
    </lineage>
</organism>
<dbReference type="InterPro" id="IPR018719">
    <property type="entry name" value="DUF2243_membrane"/>
</dbReference>
<evidence type="ECO:0000313" key="3">
    <source>
        <dbReference type="Proteomes" id="UP001181622"/>
    </source>
</evidence>
<protein>
    <submittedName>
        <fullName evidence="2">DUF2243 domain-containing protein</fullName>
    </submittedName>
</protein>
<dbReference type="RefSeq" id="WP_309392801.1">
    <property type="nucleotide sequence ID" value="NZ_JADBEO010000030.1"/>
</dbReference>
<keyword evidence="1" id="KW-0472">Membrane</keyword>